<evidence type="ECO:0000313" key="6">
    <source>
        <dbReference type="EMBL" id="KAH7126597.1"/>
    </source>
</evidence>
<evidence type="ECO:0000256" key="4">
    <source>
        <dbReference type="ARBA" id="ARBA00023027"/>
    </source>
</evidence>
<keyword evidence="1" id="KW-0328">Glycosyltransferase</keyword>
<dbReference type="EMBL" id="JAGMWT010000006">
    <property type="protein sequence ID" value="KAH7126597.1"/>
    <property type="molecule type" value="Genomic_DNA"/>
</dbReference>
<keyword evidence="4" id="KW-0520">NAD</keyword>
<feature type="domain" description="PARP catalytic" evidence="5">
    <location>
        <begin position="928"/>
        <end position="996"/>
    </location>
</feature>
<accession>A0A9P9DX34</accession>
<evidence type="ECO:0000256" key="3">
    <source>
        <dbReference type="ARBA" id="ARBA00022695"/>
    </source>
</evidence>
<dbReference type="AlphaFoldDB" id="A0A9P9DX34"/>
<comment type="caution">
    <text evidence="6">The sequence shown here is derived from an EMBL/GenBank/DDBJ whole genome shotgun (WGS) entry which is preliminary data.</text>
</comment>
<keyword evidence="7" id="KW-1185">Reference proteome</keyword>
<evidence type="ECO:0000259" key="5">
    <source>
        <dbReference type="Pfam" id="PF00644"/>
    </source>
</evidence>
<protein>
    <recommendedName>
        <fullName evidence="5">PARP catalytic domain-containing protein</fullName>
    </recommendedName>
</protein>
<dbReference type="SUPFAM" id="SSF56399">
    <property type="entry name" value="ADP-ribosylation"/>
    <property type="match status" value="1"/>
</dbReference>
<organism evidence="6 7">
    <name type="scientific">Dendryphion nanum</name>
    <dbReference type="NCBI Taxonomy" id="256645"/>
    <lineage>
        <taxon>Eukaryota</taxon>
        <taxon>Fungi</taxon>
        <taxon>Dikarya</taxon>
        <taxon>Ascomycota</taxon>
        <taxon>Pezizomycotina</taxon>
        <taxon>Dothideomycetes</taxon>
        <taxon>Pleosporomycetidae</taxon>
        <taxon>Pleosporales</taxon>
        <taxon>Torulaceae</taxon>
        <taxon>Dendryphion</taxon>
    </lineage>
</organism>
<sequence>MAWCNKSKEYAYDERVAPVLDTLIPKWRCLSTWEPDIMRVTILEKIAKDQKVILRSIIELEGPDTITGLHARLVGVEFSSRTCGLDISQADFVLTLLSRCQSVGPHTVDLFIHFFVDADARSLEKYGDFVQFAVGVGDDNACRGVLQLLTMSVQDIDVGALIRSLAEHLPILETSSDNWFGWHALESPIRFILNAVVEQAQRTFLDALRTSSAGFRAMQIQNLVQTIESTRSLHRILTIELREMIQQFPPRGTLITVLERISAKSAKCSIQDCRLKSYLASALGGQEFDLDDGTSLVTIEKEVAFWKAKPDVIREALVANVSSARTITYALYTSWLATVLREEDDYIRDVERLLSNVDVGVLDFAQYLEVRRRFGRMQDDTWLMVFAGLLAARGPNYLRNIAAQKSIDEWLDLMAGLRALIHPIRHQLPRSGDGLTRSRLEWWDRIEGNASTVQRLLQNRNATSFPLWLYLPDRPEVVSRLIRSLDIGTGELQDIYDGLIPHLDSDGSNLTLVCEAIESASRLSSFGVIIYKRMIVYTSGRFSPAAKRAVIEFWIQNVDSLTTDDAIALTSLVQLLNLPSSDPTRLATFASSLRAEYQNLIDEAFALERVRGALQRSNRDRIEALLSELHIDSTMVSPWSDTELPEGLVDAVEVVDDHIWEMSFPVTALNELQRAAKGIPLDARMVIVCFDCRPYRSRGNRGLCIHFVTDDDPSIRHSTSSTVEPTGYRVQNCSSRSMLFGYYLSKHVGRLINQNVRNWEDVHATIEVLIASAPRSCLLCLNQMHQPLWKPTTCSRACSRSFRQAPLEVRLHNLLIDPDAIDLLFTSVFLAVADPRSVNLLPPCPIPVTSLHTVINSFPPLQNLQTATDLRTAIQSTDTLGRSRELFLSWLCLHFRSLILAAPSNYRIPSLGPSTKQFLIPNTTHDRESTFRMHYATTNTSTPVFHGTRASRLFPILTDGLRVAANNNTLMLNGAAYGQGIYCGHEPSTSQAFAGSTGQSWRHSQMSNLKVLLGCELAPATPPTHAGNVHVLTDEGRLAVRYVWLTPVNGWTPPIRGHVETGMGSAFARLRAGMQ</sequence>
<dbReference type="PANTHER" id="PTHR21328">
    <property type="entry name" value="POLY ADP-RIBOSE POLYMERASE FAMILY, MEMBER PARP"/>
    <property type="match status" value="1"/>
</dbReference>
<dbReference type="Pfam" id="PF00644">
    <property type="entry name" value="PARP"/>
    <property type="match status" value="1"/>
</dbReference>
<dbReference type="InterPro" id="IPR051838">
    <property type="entry name" value="ARTD_PARP"/>
</dbReference>
<name>A0A9P9DX34_9PLEO</name>
<evidence type="ECO:0000256" key="2">
    <source>
        <dbReference type="ARBA" id="ARBA00022679"/>
    </source>
</evidence>
<dbReference type="GO" id="GO:0003950">
    <property type="term" value="F:NAD+ poly-ADP-ribosyltransferase activity"/>
    <property type="evidence" value="ECO:0007669"/>
    <property type="project" value="InterPro"/>
</dbReference>
<reference evidence="6" key="1">
    <citation type="journal article" date="2021" name="Nat. Commun.">
        <title>Genetic determinants of endophytism in the Arabidopsis root mycobiome.</title>
        <authorList>
            <person name="Mesny F."/>
            <person name="Miyauchi S."/>
            <person name="Thiergart T."/>
            <person name="Pickel B."/>
            <person name="Atanasova L."/>
            <person name="Karlsson M."/>
            <person name="Huettel B."/>
            <person name="Barry K.W."/>
            <person name="Haridas S."/>
            <person name="Chen C."/>
            <person name="Bauer D."/>
            <person name="Andreopoulos W."/>
            <person name="Pangilinan J."/>
            <person name="LaButti K."/>
            <person name="Riley R."/>
            <person name="Lipzen A."/>
            <person name="Clum A."/>
            <person name="Drula E."/>
            <person name="Henrissat B."/>
            <person name="Kohler A."/>
            <person name="Grigoriev I.V."/>
            <person name="Martin F.M."/>
            <person name="Hacquard S."/>
        </authorList>
    </citation>
    <scope>NUCLEOTIDE SEQUENCE</scope>
    <source>
        <strain evidence="6">MPI-CAGE-CH-0243</strain>
    </source>
</reference>
<dbReference type="GO" id="GO:0016779">
    <property type="term" value="F:nucleotidyltransferase activity"/>
    <property type="evidence" value="ECO:0007669"/>
    <property type="project" value="UniProtKB-KW"/>
</dbReference>
<proteinExistence type="predicted"/>
<evidence type="ECO:0000256" key="1">
    <source>
        <dbReference type="ARBA" id="ARBA00022676"/>
    </source>
</evidence>
<evidence type="ECO:0000313" key="7">
    <source>
        <dbReference type="Proteomes" id="UP000700596"/>
    </source>
</evidence>
<dbReference type="OrthoDB" id="109543at2759"/>
<dbReference type="Proteomes" id="UP000700596">
    <property type="component" value="Unassembled WGS sequence"/>
</dbReference>
<dbReference type="InterPro" id="IPR012317">
    <property type="entry name" value="Poly(ADP-ribose)pol_cat_dom"/>
</dbReference>
<dbReference type="Gene3D" id="3.90.228.10">
    <property type="match status" value="1"/>
</dbReference>
<gene>
    <name evidence="6" type="ORF">B0J11DRAFT_432462</name>
</gene>
<keyword evidence="2" id="KW-0808">Transferase</keyword>
<keyword evidence="3" id="KW-0548">Nucleotidyltransferase</keyword>